<keyword evidence="3 5" id="KW-0472">Membrane</keyword>
<feature type="transmembrane region" description="Helical" evidence="5">
    <location>
        <begin position="243"/>
        <end position="263"/>
    </location>
</feature>
<dbReference type="OrthoDB" id="1728340at2759"/>
<feature type="transmembrane region" description="Helical" evidence="5">
    <location>
        <begin position="203"/>
        <end position="223"/>
    </location>
</feature>
<evidence type="ECO:0000256" key="5">
    <source>
        <dbReference type="SAM" id="Phobius"/>
    </source>
</evidence>
<feature type="transmembrane region" description="Helical" evidence="5">
    <location>
        <begin position="55"/>
        <end position="76"/>
    </location>
</feature>
<dbReference type="AlphaFoldDB" id="A0A8X8AAI2"/>
<feature type="transmembrane region" description="Helical" evidence="5">
    <location>
        <begin position="88"/>
        <end position="111"/>
    </location>
</feature>
<evidence type="ECO:0008006" key="8">
    <source>
        <dbReference type="Google" id="ProtNLM"/>
    </source>
</evidence>
<evidence type="ECO:0000256" key="2">
    <source>
        <dbReference type="ARBA" id="ARBA00022989"/>
    </source>
</evidence>
<comment type="caution">
    <text evidence="6">The sequence shown here is derived from an EMBL/GenBank/DDBJ whole genome shotgun (WGS) entry which is preliminary data.</text>
</comment>
<feature type="region of interest" description="Disordered" evidence="4">
    <location>
        <begin position="342"/>
        <end position="367"/>
    </location>
</feature>
<organism evidence="6 7">
    <name type="scientific">Populus tomentosa</name>
    <name type="common">Chinese white poplar</name>
    <dbReference type="NCBI Taxonomy" id="118781"/>
    <lineage>
        <taxon>Eukaryota</taxon>
        <taxon>Viridiplantae</taxon>
        <taxon>Streptophyta</taxon>
        <taxon>Embryophyta</taxon>
        <taxon>Tracheophyta</taxon>
        <taxon>Spermatophyta</taxon>
        <taxon>Magnoliopsida</taxon>
        <taxon>eudicotyledons</taxon>
        <taxon>Gunneridae</taxon>
        <taxon>Pentapetalae</taxon>
        <taxon>rosids</taxon>
        <taxon>fabids</taxon>
        <taxon>Malpighiales</taxon>
        <taxon>Salicaceae</taxon>
        <taxon>Saliceae</taxon>
        <taxon>Populus</taxon>
    </lineage>
</organism>
<name>A0A8X8AAI2_POPTO</name>
<dbReference type="Proteomes" id="UP000886885">
    <property type="component" value="Chromosome 3A"/>
</dbReference>
<reference evidence="6" key="1">
    <citation type="journal article" date="2020" name="bioRxiv">
        <title>Hybrid origin of Populus tomentosa Carr. identified through genome sequencing and phylogenomic analysis.</title>
        <authorList>
            <person name="An X."/>
            <person name="Gao K."/>
            <person name="Chen Z."/>
            <person name="Li J."/>
            <person name="Yang X."/>
            <person name="Yang X."/>
            <person name="Zhou J."/>
            <person name="Guo T."/>
            <person name="Zhao T."/>
            <person name="Huang S."/>
            <person name="Miao D."/>
            <person name="Khan W.U."/>
            <person name="Rao P."/>
            <person name="Ye M."/>
            <person name="Lei B."/>
            <person name="Liao W."/>
            <person name="Wang J."/>
            <person name="Ji L."/>
            <person name="Li Y."/>
            <person name="Guo B."/>
            <person name="Mustafa N.S."/>
            <person name="Li S."/>
            <person name="Yun Q."/>
            <person name="Keller S.R."/>
            <person name="Mao J."/>
            <person name="Zhang R."/>
            <person name="Strauss S.H."/>
        </authorList>
    </citation>
    <scope>NUCLEOTIDE SEQUENCE</scope>
    <source>
        <strain evidence="6">GM15</strain>
        <tissue evidence="6">Leaf</tissue>
    </source>
</reference>
<keyword evidence="7" id="KW-1185">Reference proteome</keyword>
<dbReference type="EMBL" id="JAAWWB010000005">
    <property type="protein sequence ID" value="KAG6783296.1"/>
    <property type="molecule type" value="Genomic_DNA"/>
</dbReference>
<feature type="transmembrane region" description="Helical" evidence="5">
    <location>
        <begin position="117"/>
        <end position="137"/>
    </location>
</feature>
<feature type="transmembrane region" description="Helical" evidence="5">
    <location>
        <begin position="311"/>
        <end position="330"/>
    </location>
</feature>
<evidence type="ECO:0000313" key="7">
    <source>
        <dbReference type="Proteomes" id="UP000886885"/>
    </source>
</evidence>
<accession>A0A8X8AAI2</accession>
<dbReference type="PANTHER" id="PTHR31218">
    <property type="entry name" value="WAT1-RELATED PROTEIN"/>
    <property type="match status" value="1"/>
</dbReference>
<evidence type="ECO:0000256" key="4">
    <source>
        <dbReference type="SAM" id="MobiDB-lite"/>
    </source>
</evidence>
<feature type="transmembrane region" description="Helical" evidence="5">
    <location>
        <begin position="284"/>
        <end position="305"/>
    </location>
</feature>
<protein>
    <recommendedName>
        <fullName evidence="8">WAT1-related protein</fullName>
    </recommendedName>
</protein>
<feature type="compositionally biased region" description="Polar residues" evidence="4">
    <location>
        <begin position="349"/>
        <end position="367"/>
    </location>
</feature>
<sequence length="367" mass="39089">MSHPSYRKQNSTIPGAKMGVKVAVLPIVGMIMAECAQAGRMIAGKAAMSNGMSSFVFVLYSNTIASTILLPSSLIFHRPQERPPLTLSIVFGFFLLGLFGCLGQSFGYAGINLSSPALGTAMLNTVPGLTFVLAVIFRSCYYQMEKVDCRSYSTLAKSMILSFSFLVFAQNTNMNRPKIVSLGCFRMEKVDCRSYSTLAKSMGTIISMGGAFVVTFYKGPLLLKALPSASNSSHLVLSQHSNWVLGGLLLAVDCTMASSWLIVQGILGHAFQVGVTTWCLQKTGPVFVSVFAPLGIVITATASVVFSGDALNLGIVIGAVIIASGFYAVIWGKAQEATKKVEDEESLGPASSSQKVPLLQNRSNVDA</sequence>
<keyword evidence="2 5" id="KW-1133">Transmembrane helix</keyword>
<proteinExistence type="predicted"/>
<gene>
    <name evidence="6" type="ORF">POTOM_012741</name>
</gene>
<evidence type="ECO:0000256" key="3">
    <source>
        <dbReference type="ARBA" id="ARBA00023136"/>
    </source>
</evidence>
<feature type="transmembrane region" description="Helical" evidence="5">
    <location>
        <begin position="20"/>
        <end position="43"/>
    </location>
</feature>
<dbReference type="GO" id="GO:0016020">
    <property type="term" value="C:membrane"/>
    <property type="evidence" value="ECO:0007669"/>
    <property type="project" value="InterPro"/>
</dbReference>
<keyword evidence="1 5" id="KW-0812">Transmembrane</keyword>
<evidence type="ECO:0000256" key="1">
    <source>
        <dbReference type="ARBA" id="ARBA00022692"/>
    </source>
</evidence>
<dbReference type="GO" id="GO:0022857">
    <property type="term" value="F:transmembrane transporter activity"/>
    <property type="evidence" value="ECO:0007669"/>
    <property type="project" value="InterPro"/>
</dbReference>
<dbReference type="InterPro" id="IPR030184">
    <property type="entry name" value="WAT1-related"/>
</dbReference>
<evidence type="ECO:0000313" key="6">
    <source>
        <dbReference type="EMBL" id="KAG6783296.1"/>
    </source>
</evidence>